<sequence length="456" mass="51984">MKGYPTYRDSGVAWIGAVPEHWEVVRLGSQFFERRQKVSDKEFAPLSVTKNGIVPQLDSAAKSNDGDNRKKVCRGDFVINSRSDRKGSSGVSPYTGSVSLINTVLKPLLIHAGYIHNFFRNHSFQEEFYRVGRGIHADLWSTKYSDMATIMMPVPPKPEQQQIARYLDWQTTQINKFITAKKRLIALLKEQKQNIINEAVTKGIDPDVTMKDSGVEWLGEIPAHWECAALRHKYQQCLGKMLDSKKITGDYLIPYLRNTDVQWNYINTESLPKMDIRPNEYERYTVQPGDLLVCEGGEIGRCAIWNKDKEICGFQKAIHRLRPVNASRDLTRFMYYALNAAAKSGAFNDGHVSTIAHLTGEKLRSHRFAFPPKQEQQAIVEHIEKEATLIDQTITRTEREIELIQEYRTRLVSDVVTGKIDVRSVAIPEFEPAETDPNARNDKEPEDELVSLEEAA</sequence>
<evidence type="ECO:0000313" key="7">
    <source>
        <dbReference type="Proteomes" id="UP000287853"/>
    </source>
</evidence>
<dbReference type="AlphaFoldDB" id="A0A444IY03"/>
<protein>
    <submittedName>
        <fullName evidence="6">Type I restriction enzyme, S subunit</fullName>
        <ecNumber evidence="6">3.1.21.3</ecNumber>
    </submittedName>
</protein>
<organism evidence="6 7">
    <name type="scientific">Candidatus Electrothrix aarhusensis</name>
    <dbReference type="NCBI Taxonomy" id="1859131"/>
    <lineage>
        <taxon>Bacteria</taxon>
        <taxon>Pseudomonadati</taxon>
        <taxon>Thermodesulfobacteriota</taxon>
        <taxon>Desulfobulbia</taxon>
        <taxon>Desulfobulbales</taxon>
        <taxon>Desulfobulbaceae</taxon>
        <taxon>Candidatus Electrothrix</taxon>
    </lineage>
</organism>
<evidence type="ECO:0000256" key="2">
    <source>
        <dbReference type="ARBA" id="ARBA00022747"/>
    </source>
</evidence>
<feature type="compositionally biased region" description="Acidic residues" evidence="4">
    <location>
        <begin position="444"/>
        <end position="456"/>
    </location>
</feature>
<reference evidence="6 7" key="1">
    <citation type="submission" date="2017-01" db="EMBL/GenBank/DDBJ databases">
        <title>The cable genome- insights into the physiology and evolution of filamentous bacteria capable of sulfide oxidation via long distance electron transfer.</title>
        <authorList>
            <person name="Schreiber L."/>
            <person name="Bjerg J.T."/>
            <person name="Boggild A."/>
            <person name="Van De Vossenberg J."/>
            <person name="Meysman F."/>
            <person name="Nielsen L.P."/>
            <person name="Schramm A."/>
            <person name="Kjeldsen K.U."/>
        </authorList>
    </citation>
    <scope>NUCLEOTIDE SEQUENCE [LARGE SCALE GENOMIC DNA]</scope>
    <source>
        <strain evidence="6">MCF</strain>
    </source>
</reference>
<name>A0A444IY03_9BACT</name>
<keyword evidence="2" id="KW-0680">Restriction system</keyword>
<comment type="caution">
    <text evidence="6">The sequence shown here is derived from an EMBL/GenBank/DDBJ whole genome shotgun (WGS) entry which is preliminary data.</text>
</comment>
<dbReference type="Proteomes" id="UP000287853">
    <property type="component" value="Unassembled WGS sequence"/>
</dbReference>
<gene>
    <name evidence="6" type="ORF">H206_00673</name>
</gene>
<evidence type="ECO:0000256" key="3">
    <source>
        <dbReference type="ARBA" id="ARBA00023125"/>
    </source>
</evidence>
<keyword evidence="7" id="KW-1185">Reference proteome</keyword>
<dbReference type="GO" id="GO:0009307">
    <property type="term" value="P:DNA restriction-modification system"/>
    <property type="evidence" value="ECO:0007669"/>
    <property type="project" value="UniProtKB-KW"/>
</dbReference>
<dbReference type="Gene3D" id="3.90.220.20">
    <property type="entry name" value="DNA methylase specificity domains"/>
    <property type="match status" value="2"/>
</dbReference>
<proteinExistence type="inferred from homology"/>
<evidence type="ECO:0000256" key="1">
    <source>
        <dbReference type="ARBA" id="ARBA00010923"/>
    </source>
</evidence>
<accession>A0A444IY03</accession>
<feature type="domain" description="Type I restriction modification DNA specificity" evidence="5">
    <location>
        <begin position="240"/>
        <end position="388"/>
    </location>
</feature>
<dbReference type="GO" id="GO:0009035">
    <property type="term" value="F:type I site-specific deoxyribonuclease activity"/>
    <property type="evidence" value="ECO:0007669"/>
    <property type="project" value="UniProtKB-EC"/>
</dbReference>
<keyword evidence="6" id="KW-0378">Hydrolase</keyword>
<dbReference type="PANTHER" id="PTHR43140:SF1">
    <property type="entry name" value="TYPE I RESTRICTION ENZYME ECOKI SPECIFICITY SUBUNIT"/>
    <property type="match status" value="1"/>
</dbReference>
<evidence type="ECO:0000259" key="5">
    <source>
        <dbReference type="Pfam" id="PF01420"/>
    </source>
</evidence>
<dbReference type="Pfam" id="PF01420">
    <property type="entry name" value="Methylase_S"/>
    <property type="match status" value="1"/>
</dbReference>
<feature type="region of interest" description="Disordered" evidence="4">
    <location>
        <begin position="429"/>
        <end position="456"/>
    </location>
</feature>
<dbReference type="SUPFAM" id="SSF116734">
    <property type="entry name" value="DNA methylase specificity domain"/>
    <property type="match status" value="2"/>
</dbReference>
<dbReference type="InterPro" id="IPR051212">
    <property type="entry name" value="Type-I_RE_S_subunit"/>
</dbReference>
<comment type="similarity">
    <text evidence="1">Belongs to the type-I restriction system S methylase family.</text>
</comment>
<dbReference type="CDD" id="cd17253">
    <property type="entry name" value="RMtype1_S_Eco933I-TRD2-CR2_like"/>
    <property type="match status" value="1"/>
</dbReference>
<dbReference type="GO" id="GO:0003677">
    <property type="term" value="F:DNA binding"/>
    <property type="evidence" value="ECO:0007669"/>
    <property type="project" value="UniProtKB-KW"/>
</dbReference>
<keyword evidence="3" id="KW-0238">DNA-binding</keyword>
<dbReference type="InterPro" id="IPR000055">
    <property type="entry name" value="Restrct_endonuc_typeI_TRD"/>
</dbReference>
<evidence type="ECO:0000313" key="6">
    <source>
        <dbReference type="EMBL" id="RWX45744.1"/>
    </source>
</evidence>
<dbReference type="Gene3D" id="1.10.287.1120">
    <property type="entry name" value="Bipartite methylase S protein"/>
    <property type="match status" value="1"/>
</dbReference>
<dbReference type="EC" id="3.1.21.3" evidence="6"/>
<dbReference type="InterPro" id="IPR044946">
    <property type="entry name" value="Restrct_endonuc_typeI_TRD_sf"/>
</dbReference>
<dbReference type="PANTHER" id="PTHR43140">
    <property type="entry name" value="TYPE-1 RESTRICTION ENZYME ECOKI SPECIFICITY PROTEIN"/>
    <property type="match status" value="1"/>
</dbReference>
<dbReference type="EMBL" id="MTKO01000073">
    <property type="protein sequence ID" value="RWX45744.1"/>
    <property type="molecule type" value="Genomic_DNA"/>
</dbReference>
<evidence type="ECO:0000256" key="4">
    <source>
        <dbReference type="SAM" id="MobiDB-lite"/>
    </source>
</evidence>